<proteinExistence type="predicted"/>
<protein>
    <submittedName>
        <fullName evidence="2">TPR_REGION domain-containing protein</fullName>
    </submittedName>
</protein>
<sequence length="595" mass="67521">MSEGSTQTNIPTWAKYLVGALVAGTVVYVGGRMYLSSGEDESQNTEENLAKYGAVDDKTKKALLKKQDGNNFYKEKKYAEAIKSYEEGIKLCDSENKQVLSELHQNIAACYSYLLDSVNEIVHCTHALAFNPTFAKALKRRSAAYEKERKLKDAADDLIVLASLDRANAAEYQAKARELYTDAASIIAHYKFPKIPEANRPIPHQQMFSWIFHSSVCNPIANIVRGKTSESLFAGDDIFLSIIQNLRNHKFDRALEQTEEYLHDFSSEDKSKSIEGLYLVKLLNLKFKLVQRRFTLVKQMIADLTVALEKDDLQFDTAIVSKENILVTFKILQLDYAFKQSELEGDAFFEEHIAPYENNTDILLNYGIFKSTDFSSFLRILKTDKWLRWFSGVGISDMTSMPNNLGKIEEFATKSFAADPNNIFAKWYRYYGVSLNAMVTGDYGEFLKNVEEFDTAVTGCGYNQDSFIGWFFLSQLCAVSDQVRAIEILDKCRQIYPLNVVIPIVQVSLQPGPTDGNMDFTMHLLKMKKTCEEVLTIDPHNSMALKMFARILMEEGKLDEARSYLEKALDNSSSVEEYAEVSLDTMVFEGLNLNK</sequence>
<reference evidence="2" key="1">
    <citation type="submission" date="2016-11" db="UniProtKB">
        <authorList>
            <consortium name="WormBaseParasite"/>
        </authorList>
    </citation>
    <scope>IDENTIFICATION</scope>
    <source>
        <strain evidence="2">KR3021</strain>
    </source>
</reference>
<evidence type="ECO:0000313" key="1">
    <source>
        <dbReference type="Proteomes" id="UP000095286"/>
    </source>
</evidence>
<evidence type="ECO:0000313" key="2">
    <source>
        <dbReference type="WBParaSite" id="RSKR_0000622100.2"/>
    </source>
</evidence>
<organism evidence="1 2">
    <name type="scientific">Rhabditophanes sp. KR3021</name>
    <dbReference type="NCBI Taxonomy" id="114890"/>
    <lineage>
        <taxon>Eukaryota</taxon>
        <taxon>Metazoa</taxon>
        <taxon>Ecdysozoa</taxon>
        <taxon>Nematoda</taxon>
        <taxon>Chromadorea</taxon>
        <taxon>Rhabditida</taxon>
        <taxon>Tylenchina</taxon>
        <taxon>Panagrolaimomorpha</taxon>
        <taxon>Strongyloidoidea</taxon>
        <taxon>Alloionematidae</taxon>
        <taxon>Rhabditophanes</taxon>
    </lineage>
</organism>
<accession>A0AC35U0D7</accession>
<dbReference type="Proteomes" id="UP000095286">
    <property type="component" value="Unplaced"/>
</dbReference>
<dbReference type="WBParaSite" id="RSKR_0000622100.2">
    <property type="protein sequence ID" value="RSKR_0000622100.2"/>
    <property type="gene ID" value="RSKR_0000622100"/>
</dbReference>
<name>A0AC35U0D7_9BILA</name>